<dbReference type="AlphaFoldDB" id="F8NQ96"/>
<proteinExistence type="predicted"/>
<sequence>MAPNRNSIRTSLRNSIAIDLSSVGHGDNALLDGGKVGGDEEPALIVSTGRPNRNSVHTIDLAAMSEMVHGV</sequence>
<gene>
    <name evidence="1" type="ORF">SERLADRAFT_385360</name>
</gene>
<reference evidence="2" key="1">
    <citation type="journal article" date="2011" name="Science">
        <title>The plant cell wall-decomposing machinery underlies the functional diversity of forest fungi.</title>
        <authorList>
            <person name="Eastwood D.C."/>
            <person name="Floudas D."/>
            <person name="Binder M."/>
            <person name="Majcherczyk A."/>
            <person name="Schneider P."/>
            <person name="Aerts A."/>
            <person name="Asiegbu F.O."/>
            <person name="Baker S.E."/>
            <person name="Barry K."/>
            <person name="Bendiksby M."/>
            <person name="Blumentritt M."/>
            <person name="Coutinho P.M."/>
            <person name="Cullen D."/>
            <person name="de Vries R.P."/>
            <person name="Gathman A."/>
            <person name="Goodell B."/>
            <person name="Henrissat B."/>
            <person name="Ihrmark K."/>
            <person name="Kauserud H."/>
            <person name="Kohler A."/>
            <person name="LaButti K."/>
            <person name="Lapidus A."/>
            <person name="Lavin J.L."/>
            <person name="Lee Y.-H."/>
            <person name="Lindquist E."/>
            <person name="Lilly W."/>
            <person name="Lucas S."/>
            <person name="Morin E."/>
            <person name="Murat C."/>
            <person name="Oguiza J.A."/>
            <person name="Park J."/>
            <person name="Pisabarro A.G."/>
            <person name="Riley R."/>
            <person name="Rosling A."/>
            <person name="Salamov A."/>
            <person name="Schmidt O."/>
            <person name="Schmutz J."/>
            <person name="Skrede I."/>
            <person name="Stenlid J."/>
            <person name="Wiebenga A."/>
            <person name="Xie X."/>
            <person name="Kuees U."/>
            <person name="Hibbett D.S."/>
            <person name="Hoffmeister D."/>
            <person name="Hoegberg N."/>
            <person name="Martin F."/>
            <person name="Grigoriev I.V."/>
            <person name="Watkinson S.C."/>
        </authorList>
    </citation>
    <scope>NUCLEOTIDE SEQUENCE [LARGE SCALE GENOMIC DNA]</scope>
    <source>
        <strain evidence="2">S7.9</strain>
    </source>
</reference>
<protein>
    <submittedName>
        <fullName evidence="1">Uncharacterized protein</fullName>
    </submittedName>
</protein>
<dbReference type="GeneID" id="18811145"/>
<feature type="non-terminal residue" evidence="1">
    <location>
        <position position="71"/>
    </location>
</feature>
<dbReference type="RefSeq" id="XP_007316729.1">
    <property type="nucleotide sequence ID" value="XM_007316667.1"/>
</dbReference>
<evidence type="ECO:0000313" key="2">
    <source>
        <dbReference type="Proteomes" id="UP000008064"/>
    </source>
</evidence>
<evidence type="ECO:0000313" key="1">
    <source>
        <dbReference type="EMBL" id="EGO26556.1"/>
    </source>
</evidence>
<dbReference type="HOGENOM" id="CLU_2747162_0_0_1"/>
<dbReference type="KEGG" id="sla:SERLADRAFT_385360"/>
<dbReference type="Proteomes" id="UP000008064">
    <property type="component" value="Unassembled WGS sequence"/>
</dbReference>
<name>F8NQ96_SERL9</name>
<accession>F8NQ96</accession>
<organism evidence="2">
    <name type="scientific">Serpula lacrymans var. lacrymans (strain S7.9)</name>
    <name type="common">Dry rot fungus</name>
    <dbReference type="NCBI Taxonomy" id="578457"/>
    <lineage>
        <taxon>Eukaryota</taxon>
        <taxon>Fungi</taxon>
        <taxon>Dikarya</taxon>
        <taxon>Basidiomycota</taxon>
        <taxon>Agaricomycotina</taxon>
        <taxon>Agaricomycetes</taxon>
        <taxon>Agaricomycetidae</taxon>
        <taxon>Boletales</taxon>
        <taxon>Coniophorineae</taxon>
        <taxon>Serpulaceae</taxon>
        <taxon>Serpula</taxon>
    </lineage>
</organism>
<dbReference type="EMBL" id="GL945432">
    <property type="protein sequence ID" value="EGO26556.1"/>
    <property type="molecule type" value="Genomic_DNA"/>
</dbReference>